<evidence type="ECO:0000259" key="2">
    <source>
        <dbReference type="Pfam" id="PF13739"/>
    </source>
</evidence>
<dbReference type="InterPro" id="IPR025303">
    <property type="entry name" value="PdaC"/>
</dbReference>
<sequence length="241" mass="28196">PFFLFLRLIFLGIAASSFIYVSVLVQAQETKPIGQEITIADLVIKEDHEALKVDMVFPVVQGIKDKQVEEKINQTIQKDVLNFKEMLQTESEKYLQDAKEEGWEIRKYSATIYYIVHYQKDDLLSFSVFYYSYTLGAHGHTLQRAYNFNLLNGEEILLSDILKEKKNYVDIINQEIKKQIELNPQEYFSDWSVFQSISEEHPFYLIEDGIVVYFGLYEIAPYSSGIRYFKIPHSLFEHSLG</sequence>
<name>X1ST20_9ZZZZ</name>
<dbReference type="EMBL" id="BARW01009279">
    <property type="protein sequence ID" value="GAI78475.1"/>
    <property type="molecule type" value="Genomic_DNA"/>
</dbReference>
<dbReference type="Gene3D" id="3.30.565.40">
    <property type="entry name" value="Fervidobacterium nodosum Rt17-B1 like"/>
    <property type="match status" value="1"/>
</dbReference>
<dbReference type="InterPro" id="IPR037126">
    <property type="entry name" value="PdaC/RsiV-like_sf"/>
</dbReference>
<dbReference type="Pfam" id="PF11738">
    <property type="entry name" value="DUF3298"/>
    <property type="match status" value="1"/>
</dbReference>
<protein>
    <recommendedName>
        <fullName evidence="4">DUF3298 domain-containing protein</fullName>
    </recommendedName>
</protein>
<dbReference type="InterPro" id="IPR021729">
    <property type="entry name" value="DUF3298"/>
</dbReference>
<feature type="domain" description="DUF3298" evidence="1">
    <location>
        <begin position="159"/>
        <end position="234"/>
    </location>
</feature>
<dbReference type="Gene3D" id="3.90.640.20">
    <property type="entry name" value="Heat-shock cognate protein, ATPase"/>
    <property type="match status" value="1"/>
</dbReference>
<feature type="non-terminal residue" evidence="3">
    <location>
        <position position="1"/>
    </location>
</feature>
<organism evidence="3">
    <name type="scientific">marine sediment metagenome</name>
    <dbReference type="NCBI Taxonomy" id="412755"/>
    <lineage>
        <taxon>unclassified sequences</taxon>
        <taxon>metagenomes</taxon>
        <taxon>ecological metagenomes</taxon>
    </lineage>
</organism>
<evidence type="ECO:0000259" key="1">
    <source>
        <dbReference type="Pfam" id="PF11738"/>
    </source>
</evidence>
<reference evidence="3" key="1">
    <citation type="journal article" date="2014" name="Front. Microbiol.">
        <title>High frequency of phylogenetically diverse reductive dehalogenase-homologous genes in deep subseafloor sedimentary metagenomes.</title>
        <authorList>
            <person name="Kawai M."/>
            <person name="Futagami T."/>
            <person name="Toyoda A."/>
            <person name="Takaki Y."/>
            <person name="Nishi S."/>
            <person name="Hori S."/>
            <person name="Arai W."/>
            <person name="Tsubouchi T."/>
            <person name="Morono Y."/>
            <person name="Uchiyama I."/>
            <person name="Ito T."/>
            <person name="Fujiyama A."/>
            <person name="Inagaki F."/>
            <person name="Takami H."/>
        </authorList>
    </citation>
    <scope>NUCLEOTIDE SEQUENCE</scope>
    <source>
        <strain evidence="3">Expedition CK06-06</strain>
    </source>
</reference>
<comment type="caution">
    <text evidence="3">The sequence shown here is derived from an EMBL/GenBank/DDBJ whole genome shotgun (WGS) entry which is preliminary data.</text>
</comment>
<evidence type="ECO:0000313" key="3">
    <source>
        <dbReference type="EMBL" id="GAI78475.1"/>
    </source>
</evidence>
<evidence type="ECO:0008006" key="4">
    <source>
        <dbReference type="Google" id="ProtNLM"/>
    </source>
</evidence>
<dbReference type="AlphaFoldDB" id="X1ST20"/>
<feature type="domain" description="Deacetylase PdaC" evidence="2">
    <location>
        <begin position="44"/>
        <end position="141"/>
    </location>
</feature>
<proteinExistence type="predicted"/>
<dbReference type="Pfam" id="PF13739">
    <property type="entry name" value="PdaC"/>
    <property type="match status" value="1"/>
</dbReference>
<accession>X1ST20</accession>
<gene>
    <name evidence="3" type="ORF">S12H4_18720</name>
</gene>